<accession>A0AAV4TCX9</accession>
<organism evidence="1 2">
    <name type="scientific">Caerostris extrusa</name>
    <name type="common">Bark spider</name>
    <name type="synonym">Caerostris bankana</name>
    <dbReference type="NCBI Taxonomy" id="172846"/>
    <lineage>
        <taxon>Eukaryota</taxon>
        <taxon>Metazoa</taxon>
        <taxon>Ecdysozoa</taxon>
        <taxon>Arthropoda</taxon>
        <taxon>Chelicerata</taxon>
        <taxon>Arachnida</taxon>
        <taxon>Araneae</taxon>
        <taxon>Araneomorphae</taxon>
        <taxon>Entelegynae</taxon>
        <taxon>Araneoidea</taxon>
        <taxon>Araneidae</taxon>
        <taxon>Caerostris</taxon>
    </lineage>
</organism>
<dbReference type="AlphaFoldDB" id="A0AAV4TCX9"/>
<keyword evidence="2" id="KW-1185">Reference proteome</keyword>
<gene>
    <name evidence="1" type="ORF">CEXT_600981</name>
</gene>
<comment type="caution">
    <text evidence="1">The sequence shown here is derived from an EMBL/GenBank/DDBJ whole genome shotgun (WGS) entry which is preliminary data.</text>
</comment>
<dbReference type="EMBL" id="BPLR01011093">
    <property type="protein sequence ID" value="GIY44115.1"/>
    <property type="molecule type" value="Genomic_DNA"/>
</dbReference>
<protein>
    <recommendedName>
        <fullName evidence="3">LAGLIDADG homing endonuclease</fullName>
    </recommendedName>
</protein>
<sequence length="132" mass="15326">MVTLHLLPNEKCKFIPLFFVHRSATRNIEAPRGYKIELVWPSPPCKICKPQTSFTKYTRYLRHNGKAPLDKFIRDCFRCAMIFKGLGVNRNEAYKKPNEYGLLPPYMYFRDAGGMMWAIVAAIQLLCSFSLD</sequence>
<name>A0AAV4TCX9_CAEEX</name>
<evidence type="ECO:0000313" key="1">
    <source>
        <dbReference type="EMBL" id="GIY44115.1"/>
    </source>
</evidence>
<proteinExistence type="predicted"/>
<evidence type="ECO:0008006" key="3">
    <source>
        <dbReference type="Google" id="ProtNLM"/>
    </source>
</evidence>
<dbReference type="Proteomes" id="UP001054945">
    <property type="component" value="Unassembled WGS sequence"/>
</dbReference>
<reference evidence="1 2" key="1">
    <citation type="submission" date="2021-06" db="EMBL/GenBank/DDBJ databases">
        <title>Caerostris extrusa draft genome.</title>
        <authorList>
            <person name="Kono N."/>
            <person name="Arakawa K."/>
        </authorList>
    </citation>
    <scope>NUCLEOTIDE SEQUENCE [LARGE SCALE GENOMIC DNA]</scope>
</reference>
<evidence type="ECO:0000313" key="2">
    <source>
        <dbReference type="Proteomes" id="UP001054945"/>
    </source>
</evidence>